<name>A0AAW2P910_9LAMI</name>
<evidence type="ECO:0000313" key="1">
    <source>
        <dbReference type="EMBL" id="KAL0352772.1"/>
    </source>
</evidence>
<dbReference type="PANTHER" id="PTHR32448">
    <property type="entry name" value="OS08G0158400 PROTEIN"/>
    <property type="match status" value="1"/>
</dbReference>
<reference evidence="1" key="2">
    <citation type="journal article" date="2024" name="Plant">
        <title>Genomic evolution and insights into agronomic trait innovations of Sesamum species.</title>
        <authorList>
            <person name="Miao H."/>
            <person name="Wang L."/>
            <person name="Qu L."/>
            <person name="Liu H."/>
            <person name="Sun Y."/>
            <person name="Le M."/>
            <person name="Wang Q."/>
            <person name="Wei S."/>
            <person name="Zheng Y."/>
            <person name="Lin W."/>
            <person name="Duan Y."/>
            <person name="Cao H."/>
            <person name="Xiong S."/>
            <person name="Wang X."/>
            <person name="Wei L."/>
            <person name="Li C."/>
            <person name="Ma Q."/>
            <person name="Ju M."/>
            <person name="Zhao R."/>
            <person name="Li G."/>
            <person name="Mu C."/>
            <person name="Tian Q."/>
            <person name="Mei H."/>
            <person name="Zhang T."/>
            <person name="Gao T."/>
            <person name="Zhang H."/>
        </authorList>
    </citation>
    <scope>NUCLEOTIDE SEQUENCE</scope>
    <source>
        <strain evidence="1">G01</strain>
    </source>
</reference>
<dbReference type="SUPFAM" id="SSF56176">
    <property type="entry name" value="FAD-binding/transporter-associated domain-like"/>
    <property type="match status" value="1"/>
</dbReference>
<protein>
    <submittedName>
        <fullName evidence="1">Berberine bridge enzyme-like 8</fullName>
    </submittedName>
</protein>
<proteinExistence type="predicted"/>
<organism evidence="1">
    <name type="scientific">Sesamum angustifolium</name>
    <dbReference type="NCBI Taxonomy" id="2727405"/>
    <lineage>
        <taxon>Eukaryota</taxon>
        <taxon>Viridiplantae</taxon>
        <taxon>Streptophyta</taxon>
        <taxon>Embryophyta</taxon>
        <taxon>Tracheophyta</taxon>
        <taxon>Spermatophyta</taxon>
        <taxon>Magnoliopsida</taxon>
        <taxon>eudicotyledons</taxon>
        <taxon>Gunneridae</taxon>
        <taxon>Pentapetalae</taxon>
        <taxon>asterids</taxon>
        <taxon>lamiids</taxon>
        <taxon>Lamiales</taxon>
        <taxon>Pedaliaceae</taxon>
        <taxon>Sesamum</taxon>
    </lineage>
</organism>
<dbReference type="Gene3D" id="3.40.462.20">
    <property type="match status" value="4"/>
</dbReference>
<dbReference type="InterPro" id="IPR036318">
    <property type="entry name" value="FAD-bd_PCMH-like_sf"/>
</dbReference>
<dbReference type="Gene3D" id="3.30.465.10">
    <property type="match status" value="2"/>
</dbReference>
<dbReference type="AlphaFoldDB" id="A0AAW2P910"/>
<dbReference type="EMBL" id="JACGWK010000005">
    <property type="protein sequence ID" value="KAL0352772.1"/>
    <property type="molecule type" value="Genomic_DNA"/>
</dbReference>
<reference evidence="1" key="1">
    <citation type="submission" date="2020-06" db="EMBL/GenBank/DDBJ databases">
        <authorList>
            <person name="Li T."/>
            <person name="Hu X."/>
            <person name="Zhang T."/>
            <person name="Song X."/>
            <person name="Zhang H."/>
            <person name="Dai N."/>
            <person name="Sheng W."/>
            <person name="Hou X."/>
            <person name="Wei L."/>
        </authorList>
    </citation>
    <scope>NUCLEOTIDE SEQUENCE</scope>
    <source>
        <strain evidence="1">G01</strain>
        <tissue evidence="1">Leaf</tissue>
    </source>
</reference>
<comment type="caution">
    <text evidence="1">The sequence shown here is derived from an EMBL/GenBank/DDBJ whole genome shotgun (WGS) entry which is preliminary data.</text>
</comment>
<dbReference type="InterPro" id="IPR016169">
    <property type="entry name" value="FAD-bd_PCMH_sub2"/>
</dbReference>
<dbReference type="GO" id="GO:0050660">
    <property type="term" value="F:flavin adenine dinucleotide binding"/>
    <property type="evidence" value="ECO:0007669"/>
    <property type="project" value="InterPro"/>
</dbReference>
<gene>
    <name evidence="1" type="ORF">Sangu_0858500</name>
</gene>
<accession>A0AAW2P910</accession>
<sequence length="457" mass="51199">MGLFLGDSARLLSITDSEFPKLGLTKPDCHEMSWINSVLFWGNFDNTTSPNPDSHIRAGITVQENGGDRESGIGFQFLWWKNERNPRIGNPFPSSGWEFFKIQYSVNWNEEGEEADKNYVDQIRQLYSFMEAFVSKNPREAYLNYRDLDIGTTDNGKTSYSEAGVCTTLGVGSHISGGGYGNMLRKYGTTVDNLVDAKIVDAKCRILDRKGMGEDLFWAISLVVALVLKTLEENATDLLHRWQYVADKVDNNLFLRVLLQPKAGKKNSKKNITAAFIALFLGDAKTLLSHECKISRIGIDLFWTQFPDGTPETALLNRTSASSSFKIKSDFVTTPIPKDGLQSVPEKIGRVRRHMASPSAPAVTVFWVQKTLEENATDLLHRWQYVADKVDNNLFLRVLLQPKAGKKNSKKNITAAFIALFLGDAKTLLSLMNAKFPELGLTYSGHSFLMGLQKLLF</sequence>